<protein>
    <recommendedName>
        <fullName evidence="6">NACHT domain-containing protein</fullName>
    </recommendedName>
</protein>
<dbReference type="Pfam" id="PF24883">
    <property type="entry name" value="NPHP3_N"/>
    <property type="match status" value="1"/>
</dbReference>
<feature type="domain" description="Fungal STAND N-terminal Goodbye" evidence="2">
    <location>
        <begin position="21"/>
        <end position="139"/>
    </location>
</feature>
<organism evidence="4 5">
    <name type="scientific">Marasmiellus scandens</name>
    <dbReference type="NCBI Taxonomy" id="2682957"/>
    <lineage>
        <taxon>Eukaryota</taxon>
        <taxon>Fungi</taxon>
        <taxon>Dikarya</taxon>
        <taxon>Basidiomycota</taxon>
        <taxon>Agaricomycotina</taxon>
        <taxon>Agaricomycetes</taxon>
        <taxon>Agaricomycetidae</taxon>
        <taxon>Agaricales</taxon>
        <taxon>Marasmiineae</taxon>
        <taxon>Omphalotaceae</taxon>
        <taxon>Marasmiellus</taxon>
    </lineage>
</organism>
<dbReference type="Gene3D" id="3.40.50.300">
    <property type="entry name" value="P-loop containing nucleotide triphosphate hydrolases"/>
    <property type="match status" value="1"/>
</dbReference>
<evidence type="ECO:0000313" key="4">
    <source>
        <dbReference type="EMBL" id="KAK7472047.1"/>
    </source>
</evidence>
<evidence type="ECO:0000259" key="2">
    <source>
        <dbReference type="Pfam" id="PF17109"/>
    </source>
</evidence>
<dbReference type="PANTHER" id="PTHR10039:SF16">
    <property type="entry name" value="GPI INOSITOL-DEACYLASE"/>
    <property type="match status" value="1"/>
</dbReference>
<dbReference type="Proteomes" id="UP001498398">
    <property type="component" value="Unassembled WGS sequence"/>
</dbReference>
<dbReference type="PANTHER" id="PTHR10039">
    <property type="entry name" value="AMELOGENIN"/>
    <property type="match status" value="1"/>
</dbReference>
<evidence type="ECO:0000313" key="5">
    <source>
        <dbReference type="Proteomes" id="UP001498398"/>
    </source>
</evidence>
<evidence type="ECO:0000256" key="1">
    <source>
        <dbReference type="ARBA" id="ARBA00022737"/>
    </source>
</evidence>
<dbReference type="InterPro" id="IPR031350">
    <property type="entry name" value="Goodbye_dom"/>
</dbReference>
<dbReference type="InterPro" id="IPR056884">
    <property type="entry name" value="NPHP3-like_N"/>
</dbReference>
<gene>
    <name evidence="4" type="ORF">VKT23_000158</name>
</gene>
<dbReference type="Pfam" id="PF17109">
    <property type="entry name" value="Goodbye"/>
    <property type="match status" value="1"/>
</dbReference>
<keyword evidence="5" id="KW-1185">Reference proteome</keyword>
<reference evidence="4 5" key="1">
    <citation type="submission" date="2024-01" db="EMBL/GenBank/DDBJ databases">
        <title>A draft genome for the cacao thread blight pathogen Marasmiellus scandens.</title>
        <authorList>
            <person name="Baruah I.K."/>
            <person name="Leung J."/>
            <person name="Bukari Y."/>
            <person name="Amoako-Attah I."/>
            <person name="Meinhardt L.W."/>
            <person name="Bailey B.A."/>
            <person name="Cohen S.P."/>
        </authorList>
    </citation>
    <scope>NUCLEOTIDE SEQUENCE [LARGE SCALE GENOMIC DNA]</scope>
    <source>
        <strain evidence="4 5">GH-19</strain>
    </source>
</reference>
<evidence type="ECO:0008006" key="6">
    <source>
        <dbReference type="Google" id="ProtNLM"/>
    </source>
</evidence>
<sequence>MSITQPTGTVDLQDARFLNIWNAAVKKYNALVKVQGGNMHVFGTKEEVLDYIKKSTVGFEKFREKEQRIMKFIDPILDIVGILCGTAGEAVGQVFQLSKAIFTGIGMVIQQVKATSDMYDTVSEMLENLHDILARFRIHNETNIDTELAEIYIRSISQVLYIIGLITETIKKGHFRAVVRNVTNRNKKFLSAISDLSGLSGSGKSVLMSAAISHLEDSKKVAAYFYFDFRDPSKQTVKDMVASLLFQLSIDLGVKGQEILKRLYENHQQKGTKPSIQELETAFKTVVSLPDMVDKFLFIDALDEMENQELGDFLKIMQDIQNLQIKNLHILIASHPQIVNITEDLELICGSSMGFVLLDKAHIDHDVEIFLDMVLTTRPGFKDKTKNMKTEIKKNLLENSNGM</sequence>
<dbReference type="InterPro" id="IPR027417">
    <property type="entry name" value="P-loop_NTPase"/>
</dbReference>
<keyword evidence="1" id="KW-0677">Repeat</keyword>
<accession>A0ABR1K4E0</accession>
<dbReference type="EMBL" id="JBANRG010000001">
    <property type="protein sequence ID" value="KAK7472047.1"/>
    <property type="molecule type" value="Genomic_DNA"/>
</dbReference>
<dbReference type="SUPFAM" id="SSF52540">
    <property type="entry name" value="P-loop containing nucleoside triphosphate hydrolases"/>
    <property type="match status" value="1"/>
</dbReference>
<proteinExistence type="predicted"/>
<name>A0ABR1K4E0_9AGAR</name>
<feature type="domain" description="Nephrocystin 3-like N-terminal" evidence="3">
    <location>
        <begin position="196"/>
        <end position="334"/>
    </location>
</feature>
<comment type="caution">
    <text evidence="4">The sequence shown here is derived from an EMBL/GenBank/DDBJ whole genome shotgun (WGS) entry which is preliminary data.</text>
</comment>
<evidence type="ECO:0000259" key="3">
    <source>
        <dbReference type="Pfam" id="PF24883"/>
    </source>
</evidence>